<keyword evidence="1" id="KW-0732">Signal</keyword>
<dbReference type="PROSITE" id="PS51257">
    <property type="entry name" value="PROKAR_LIPOPROTEIN"/>
    <property type="match status" value="1"/>
</dbReference>
<evidence type="ECO:0000313" key="2">
    <source>
        <dbReference type="EMBL" id="MRG91715.1"/>
    </source>
</evidence>
<name>A0A6N7PNK3_9BACT</name>
<dbReference type="AlphaFoldDB" id="A0A6N7PNK3"/>
<evidence type="ECO:0008006" key="4">
    <source>
        <dbReference type="Google" id="ProtNLM"/>
    </source>
</evidence>
<feature type="signal peptide" evidence="1">
    <location>
        <begin position="1"/>
        <end position="17"/>
    </location>
</feature>
<organism evidence="2 3">
    <name type="scientific">Polyangium spumosum</name>
    <dbReference type="NCBI Taxonomy" id="889282"/>
    <lineage>
        <taxon>Bacteria</taxon>
        <taxon>Pseudomonadati</taxon>
        <taxon>Myxococcota</taxon>
        <taxon>Polyangia</taxon>
        <taxon>Polyangiales</taxon>
        <taxon>Polyangiaceae</taxon>
        <taxon>Polyangium</taxon>
    </lineage>
</organism>
<keyword evidence="3" id="KW-1185">Reference proteome</keyword>
<evidence type="ECO:0000256" key="1">
    <source>
        <dbReference type="SAM" id="SignalP"/>
    </source>
</evidence>
<dbReference type="EMBL" id="WJIE01000002">
    <property type="protein sequence ID" value="MRG91715.1"/>
    <property type="molecule type" value="Genomic_DNA"/>
</dbReference>
<evidence type="ECO:0000313" key="3">
    <source>
        <dbReference type="Proteomes" id="UP000440224"/>
    </source>
</evidence>
<reference evidence="2 3" key="1">
    <citation type="submission" date="2019-10" db="EMBL/GenBank/DDBJ databases">
        <title>A soil myxobacterium in the family Polyangiaceae.</title>
        <authorList>
            <person name="Li Y."/>
            <person name="Wang J."/>
        </authorList>
    </citation>
    <scope>NUCLEOTIDE SEQUENCE [LARGE SCALE GENOMIC DNA]</scope>
    <source>
        <strain evidence="2 3">DSM 14734</strain>
    </source>
</reference>
<accession>A0A6N7PNK3</accession>
<sequence length="297" mass="32859">MRAPVARISLLSTLLFAAACGGAKPPPSVFPTGDDALARMKDTYACVNGVQGQAKIDRFAPEGRVRGEVHLFAVNPDRVRFDVVSPFGAMLYTLTADGERFQMLDVKEKQFLFGPASPCNLARMTRVPIPGHALVSLLRGEAPVLLHKPGDTTITWDSESGFYRVLVPSTRDARQEIHLGVRPEDWDKPWSQQRVRVLSVLVSQRGADLYQAELSNHEPARTAPPREDPDGLEEPILPIGGACDAELPRSIRMRVPHTEEDVIFQYKEAKWNPPLVPGAFEQTEPGGVRKLYVTCEK</sequence>
<dbReference type="RefSeq" id="WP_153818600.1">
    <property type="nucleotide sequence ID" value="NZ_WJIE01000002.1"/>
</dbReference>
<proteinExistence type="predicted"/>
<dbReference type="OrthoDB" id="5405540at2"/>
<comment type="caution">
    <text evidence="2">The sequence shown here is derived from an EMBL/GenBank/DDBJ whole genome shotgun (WGS) entry which is preliminary data.</text>
</comment>
<feature type="chain" id="PRO_5027089062" description="DUF4292 domain-containing protein" evidence="1">
    <location>
        <begin position="18"/>
        <end position="297"/>
    </location>
</feature>
<gene>
    <name evidence="2" type="ORF">GF068_07215</name>
</gene>
<protein>
    <recommendedName>
        <fullName evidence="4">DUF4292 domain-containing protein</fullName>
    </recommendedName>
</protein>
<dbReference type="Proteomes" id="UP000440224">
    <property type="component" value="Unassembled WGS sequence"/>
</dbReference>